<accession>A0A132BBL6</accession>
<keyword evidence="9" id="KW-1185">Reference proteome</keyword>
<dbReference type="KEGG" id="psco:LY89DRAFT_740839"/>
<comment type="subcellular location">
    <subcellularLocation>
        <location evidence="1">Membrane</location>
        <topology evidence="1">Multi-pass membrane protein</topology>
    </subcellularLocation>
</comment>
<dbReference type="OrthoDB" id="3936451at2759"/>
<evidence type="ECO:0000256" key="6">
    <source>
        <dbReference type="SAM" id="MobiDB-lite"/>
    </source>
</evidence>
<dbReference type="AlphaFoldDB" id="A0A132BBL6"/>
<evidence type="ECO:0000313" key="9">
    <source>
        <dbReference type="Proteomes" id="UP000070700"/>
    </source>
</evidence>
<keyword evidence="2" id="KW-0812">Transmembrane</keyword>
<dbReference type="InParanoid" id="A0A132BBL6"/>
<dbReference type="RefSeq" id="XP_018064123.1">
    <property type="nucleotide sequence ID" value="XM_018220644.1"/>
</dbReference>
<evidence type="ECO:0000256" key="5">
    <source>
        <dbReference type="ARBA" id="ARBA00038359"/>
    </source>
</evidence>
<keyword evidence="3" id="KW-1133">Transmembrane helix</keyword>
<dbReference type="EMBL" id="KQ947431">
    <property type="protein sequence ID" value="KUJ09768.1"/>
    <property type="molecule type" value="Genomic_DNA"/>
</dbReference>
<keyword evidence="4" id="KW-0472">Membrane</keyword>
<gene>
    <name evidence="8" type="ORF">LY89DRAFT_740839</name>
</gene>
<dbReference type="InterPro" id="IPR052337">
    <property type="entry name" value="SAT4-like"/>
</dbReference>
<evidence type="ECO:0000256" key="2">
    <source>
        <dbReference type="ARBA" id="ARBA00022692"/>
    </source>
</evidence>
<evidence type="ECO:0000313" key="8">
    <source>
        <dbReference type="EMBL" id="KUJ09768.1"/>
    </source>
</evidence>
<evidence type="ECO:0000259" key="7">
    <source>
        <dbReference type="Pfam" id="PF20684"/>
    </source>
</evidence>
<name>A0A132BBL6_MOLSC</name>
<feature type="region of interest" description="Disordered" evidence="6">
    <location>
        <begin position="74"/>
        <end position="139"/>
    </location>
</feature>
<evidence type="ECO:0000256" key="1">
    <source>
        <dbReference type="ARBA" id="ARBA00004141"/>
    </source>
</evidence>
<feature type="domain" description="Rhodopsin" evidence="7">
    <location>
        <begin position="9"/>
        <end position="61"/>
    </location>
</feature>
<dbReference type="GeneID" id="28830370"/>
<dbReference type="Proteomes" id="UP000070700">
    <property type="component" value="Unassembled WGS sequence"/>
</dbReference>
<dbReference type="InterPro" id="IPR049326">
    <property type="entry name" value="Rhodopsin_dom_fungi"/>
</dbReference>
<organism evidence="8 9">
    <name type="scientific">Mollisia scopiformis</name>
    <name type="common">Conifer needle endophyte fungus</name>
    <name type="synonym">Phialocephala scopiformis</name>
    <dbReference type="NCBI Taxonomy" id="149040"/>
    <lineage>
        <taxon>Eukaryota</taxon>
        <taxon>Fungi</taxon>
        <taxon>Dikarya</taxon>
        <taxon>Ascomycota</taxon>
        <taxon>Pezizomycotina</taxon>
        <taxon>Leotiomycetes</taxon>
        <taxon>Helotiales</taxon>
        <taxon>Mollisiaceae</taxon>
        <taxon>Mollisia</taxon>
    </lineage>
</organism>
<reference evidence="8 9" key="1">
    <citation type="submission" date="2015-10" db="EMBL/GenBank/DDBJ databases">
        <title>Full genome of DAOMC 229536 Phialocephala scopiformis, a fungal endophyte of spruce producing the potent anti-insectan compound rugulosin.</title>
        <authorList>
            <consortium name="DOE Joint Genome Institute"/>
            <person name="Walker A.K."/>
            <person name="Frasz S.L."/>
            <person name="Seifert K.A."/>
            <person name="Miller J.D."/>
            <person name="Mondo S.J."/>
            <person name="Labutti K."/>
            <person name="Lipzen A."/>
            <person name="Dockter R."/>
            <person name="Kennedy M."/>
            <person name="Grigoriev I.V."/>
            <person name="Spatafora J.W."/>
        </authorList>
    </citation>
    <scope>NUCLEOTIDE SEQUENCE [LARGE SCALE GENOMIC DNA]</scope>
    <source>
        <strain evidence="8 9">CBS 120377</strain>
    </source>
</reference>
<proteinExistence type="inferred from homology"/>
<dbReference type="PANTHER" id="PTHR33048:SF96">
    <property type="entry name" value="INTEGRAL MEMBRANE PROTEIN"/>
    <property type="match status" value="1"/>
</dbReference>
<protein>
    <recommendedName>
        <fullName evidence="7">Rhodopsin domain-containing protein</fullName>
    </recommendedName>
</protein>
<comment type="similarity">
    <text evidence="5">Belongs to the SAT4 family.</text>
</comment>
<sequence>MLRRKTNAAIAVIIRIPYVKTLVDNASDFLFSSTDVVIWSAIEPGLAITAANMATLRPLFQAFLSRTKLWGSTTARGNSSGYRHSKSRSRGFSNGGRKGYIRSGSKGNITTDGDMEGDEVGLKDMVSPTENPDEKVRRRSRRVRFRYHCRYRGMGRGSRDGRL</sequence>
<evidence type="ECO:0000256" key="3">
    <source>
        <dbReference type="ARBA" id="ARBA00022989"/>
    </source>
</evidence>
<evidence type="ECO:0000256" key="4">
    <source>
        <dbReference type="ARBA" id="ARBA00023136"/>
    </source>
</evidence>
<dbReference type="PANTHER" id="PTHR33048">
    <property type="entry name" value="PTH11-LIKE INTEGRAL MEMBRANE PROTEIN (AFU_ORTHOLOGUE AFUA_5G11245)"/>
    <property type="match status" value="1"/>
</dbReference>
<dbReference type="Pfam" id="PF20684">
    <property type="entry name" value="Fung_rhodopsin"/>
    <property type="match status" value="1"/>
</dbReference>
<dbReference type="GO" id="GO:0016020">
    <property type="term" value="C:membrane"/>
    <property type="evidence" value="ECO:0007669"/>
    <property type="project" value="UniProtKB-SubCell"/>
</dbReference>